<dbReference type="EMBL" id="CP019323">
    <property type="protein sequence ID" value="APX71980.1"/>
    <property type="molecule type" value="Genomic_DNA"/>
</dbReference>
<dbReference type="InterPro" id="IPR029044">
    <property type="entry name" value="Nucleotide-diphossugar_trans"/>
</dbReference>
<evidence type="ECO:0000313" key="2">
    <source>
        <dbReference type="Proteomes" id="UP000187499"/>
    </source>
</evidence>
<evidence type="ECO:0000313" key="1">
    <source>
        <dbReference type="EMBL" id="APX71980.1"/>
    </source>
</evidence>
<dbReference type="AlphaFoldDB" id="A0A1P8Q279"/>
<gene>
    <name evidence="1" type="ORF">BTM29_05150</name>
</gene>
<dbReference type="GO" id="GO:0016757">
    <property type="term" value="F:glycosyltransferase activity"/>
    <property type="evidence" value="ECO:0007669"/>
    <property type="project" value="InterPro"/>
</dbReference>
<dbReference type="Gene3D" id="3.90.550.20">
    <property type="match status" value="1"/>
</dbReference>
<dbReference type="Pfam" id="PF05704">
    <property type="entry name" value="Caps_synth"/>
    <property type="match status" value="1"/>
</dbReference>
<protein>
    <submittedName>
        <fullName evidence="1">Uncharacterized protein</fullName>
    </submittedName>
</protein>
<sequence>MSQSILNAYLKYIYKSESLLKLMTHNKKSILPGFIYDPYHRMVEREIQHTIMDMPTTVWCDELTKNDPFLTDKVIWVMWWQVSDMPILIKKNIDFMRSRLNKRVILLTQENISDFIDIPKKITNRLNAGKISTAAFSDYIRTRIIFEYGGVWLDSSIYVGVDEEFLNNLNFFDHDLITIKGIPNFGSKFIPKGRWAIYCLGGRSGQMLFKFVSDCLGFYLEGGRQIPDYFLTDYIFDIAYKNNIDGFKEKLNRVPQNNVNCECLSPIMNDKFDSEIMSKMTENTKLFKLSNKVTYYGRTNDQDKTFYSYLYE</sequence>
<reference evidence="2" key="1">
    <citation type="submission" date="2016-12" db="EMBL/GenBank/DDBJ databases">
        <authorList>
            <person name="Jung M.Y."/>
            <person name="Lee S.H."/>
        </authorList>
    </citation>
    <scope>NUCLEOTIDE SEQUENCE [LARGE SCALE GENOMIC DNA]</scope>
    <source>
        <strain evidence="2">WiKim39</strain>
    </source>
</reference>
<organism evidence="1 2">
    <name type="scientific">Companilactobacillus allii</name>
    <dbReference type="NCBI Taxonomy" id="1847728"/>
    <lineage>
        <taxon>Bacteria</taxon>
        <taxon>Bacillati</taxon>
        <taxon>Bacillota</taxon>
        <taxon>Bacilli</taxon>
        <taxon>Lactobacillales</taxon>
        <taxon>Lactobacillaceae</taxon>
        <taxon>Companilactobacillus</taxon>
    </lineage>
</organism>
<name>A0A1P8Q279_9LACO</name>
<accession>A0A1P8Q279</accession>
<dbReference type="KEGG" id="lalw:BTM29_05150"/>
<dbReference type="RefSeq" id="WP_076614484.1">
    <property type="nucleotide sequence ID" value="NZ_CP019323.1"/>
</dbReference>
<dbReference type="SUPFAM" id="SSF53448">
    <property type="entry name" value="Nucleotide-diphospho-sugar transferases"/>
    <property type="match status" value="1"/>
</dbReference>
<dbReference type="InterPro" id="IPR008441">
    <property type="entry name" value="AfumC-like_glycosyl_Trfase"/>
</dbReference>
<proteinExistence type="predicted"/>
<dbReference type="Proteomes" id="UP000187499">
    <property type="component" value="Chromosome"/>
</dbReference>
<dbReference type="STRING" id="1847728.BTM29_05150"/>
<dbReference type="OrthoDB" id="9802881at2"/>
<keyword evidence="2" id="KW-1185">Reference proteome</keyword>